<dbReference type="EMBL" id="CP009526">
    <property type="protein sequence ID" value="AKB50087.1"/>
    <property type="molecule type" value="Genomic_DNA"/>
</dbReference>
<proteinExistence type="inferred from homology"/>
<evidence type="ECO:0000256" key="1">
    <source>
        <dbReference type="ARBA" id="ARBA00009746"/>
    </source>
</evidence>
<comment type="similarity">
    <text evidence="1">Belongs to the UPF0228 family.</text>
</comment>
<evidence type="ECO:0000313" key="3">
    <source>
        <dbReference type="EMBL" id="AKB50087.1"/>
    </source>
</evidence>
<dbReference type="Pfam" id="PF05727">
    <property type="entry name" value="UPF0228"/>
    <property type="match status" value="1"/>
</dbReference>
<dbReference type="RefSeq" id="WP_011305203.1">
    <property type="nucleotide sequence ID" value="NZ_CP009526.1"/>
</dbReference>
<name>A0A0E3QJW7_METBA</name>
<dbReference type="GeneID" id="24822267"/>
<dbReference type="Proteomes" id="UP000033038">
    <property type="component" value="Chromosome"/>
</dbReference>
<evidence type="ECO:0000313" key="4">
    <source>
        <dbReference type="Proteomes" id="UP000033038"/>
    </source>
</evidence>
<evidence type="ECO:0000256" key="2">
    <source>
        <dbReference type="SAM" id="Phobius"/>
    </source>
</evidence>
<dbReference type="HOGENOM" id="CLU_106567_0_0_2"/>
<keyword evidence="2" id="KW-0812">Transmembrane</keyword>
<gene>
    <name evidence="3" type="ORF">MSBRW_0834</name>
</gene>
<dbReference type="AlphaFoldDB" id="A0A0E3QJW7"/>
<keyword evidence="2" id="KW-0472">Membrane</keyword>
<feature type="transmembrane region" description="Helical" evidence="2">
    <location>
        <begin position="6"/>
        <end position="25"/>
    </location>
</feature>
<organism evidence="3 4">
    <name type="scientific">Methanosarcina barkeri str. Wiesmoor</name>
    <dbReference type="NCBI Taxonomy" id="1434109"/>
    <lineage>
        <taxon>Archaea</taxon>
        <taxon>Methanobacteriati</taxon>
        <taxon>Methanobacteriota</taxon>
        <taxon>Stenosarchaea group</taxon>
        <taxon>Methanomicrobia</taxon>
        <taxon>Methanosarcinales</taxon>
        <taxon>Methanosarcinaceae</taxon>
        <taxon>Methanosarcina</taxon>
    </lineage>
</organism>
<accession>A0A0E3QJW7</accession>
<keyword evidence="2" id="KW-1133">Transmembrane helix</keyword>
<dbReference type="InterPro" id="IPR008887">
    <property type="entry name" value="UPF0228"/>
</dbReference>
<protein>
    <submittedName>
        <fullName evidence="3">Uncharacterized protein</fullName>
    </submittedName>
</protein>
<sequence>MRKINGKIAIFIFLLTLVTIVGLFIKAPINKNTLKDAETPVKELQVSGLAIEFEEGITEPEVKTILENYNLTMYRLNYNVEDIADNYYIEVKNNENIVIGDEFRSAPDKKKGDYNIISLSEQAIENESFLEILDKKNLHIKKFVWCELHFENGSMNWIPEKDAIKIKNELETNEMVLFVALYYIDG</sequence>
<reference evidence="3 4" key="1">
    <citation type="submission" date="2014-07" db="EMBL/GenBank/DDBJ databases">
        <title>Methanogenic archaea and the global carbon cycle.</title>
        <authorList>
            <person name="Henriksen J.R."/>
            <person name="Luke J."/>
            <person name="Reinhart S."/>
            <person name="Benedict M.N."/>
            <person name="Youngblut N.D."/>
            <person name="Metcalf M.E."/>
            <person name="Whitaker R.J."/>
            <person name="Metcalf W.W."/>
        </authorList>
    </citation>
    <scope>NUCLEOTIDE SEQUENCE [LARGE SCALE GENOMIC DNA]</scope>
    <source>
        <strain evidence="3 4">Wiesmoor</strain>
    </source>
</reference>
<dbReference type="KEGG" id="mbw:MSBRW_0834"/>
<dbReference type="PATRIC" id="fig|1434109.4.peg.1023"/>